<dbReference type="AlphaFoldDB" id="A0A2Z5TP20"/>
<keyword evidence="1" id="KW-1133">Transmembrane helix</keyword>
<evidence type="ECO:0000313" key="3">
    <source>
        <dbReference type="Proteomes" id="UP000269331"/>
    </source>
</evidence>
<sequence>MLRLSTFNKFIVSVFVLLMLGASRLFPEEIIKYNVQLAIIVVLSIILWSMTLRSKETNLQNEVRFLNYYFVLYVIAIAITIYSSAKYGYSMDTILKNVVLPYSLPLASYGIVLVFNNDKSTVPLLSLVSKFVIAMLVLRMFSWVMYNFRGAIFFPRLLLQYEGWIRDGFQRVEAGMLFGVALSYITVQSMQRSIRGNIHKLLLIFMLLFLLVVTRVRFQTTLSLASIVAAYVFSKSNTRGNFIFKLLSFSLIGIFFLYNYHIIESFFSLISSQGQYGESTLVRFQGVRHYFLFMSQQHAYFGLGFLIRGNPIVEAMMARNQWSIYYLDDLGMLGTVVQLGLFTLITHGLVFVKAIRVLLKSRYLKDQSYFAFLLCLTVYLIGSNLFLNMFDGQRIFDVPFYLAIYSFMGVQIKKQISMDNKEVSKEVYGREI</sequence>
<feature type="transmembrane region" description="Helical" evidence="1">
    <location>
        <begin position="330"/>
        <end position="349"/>
    </location>
</feature>
<feature type="transmembrane region" description="Helical" evidence="1">
    <location>
        <begin position="127"/>
        <end position="148"/>
    </location>
</feature>
<dbReference type="EMBL" id="AP018400">
    <property type="protein sequence ID" value="BBA92996.1"/>
    <property type="molecule type" value="Genomic_DNA"/>
</dbReference>
<accession>A0A2Z5TP20</accession>
<feature type="transmembrane region" description="Helical" evidence="1">
    <location>
        <begin position="369"/>
        <end position="387"/>
    </location>
</feature>
<name>A0A2Z5TP20_9STRE</name>
<gene>
    <name evidence="2" type="ORF">SR187_6960</name>
</gene>
<keyword evidence="1" id="KW-0812">Transmembrane</keyword>
<feature type="transmembrane region" description="Helical" evidence="1">
    <location>
        <begin position="94"/>
        <end position="115"/>
    </location>
</feature>
<organism evidence="2 3">
    <name type="scientific">Streptococcus ruminantium</name>
    <dbReference type="NCBI Taxonomy" id="1917441"/>
    <lineage>
        <taxon>Bacteria</taxon>
        <taxon>Bacillati</taxon>
        <taxon>Bacillota</taxon>
        <taxon>Bacilli</taxon>
        <taxon>Lactobacillales</taxon>
        <taxon>Streptococcaceae</taxon>
        <taxon>Streptococcus</taxon>
    </lineage>
</organism>
<feature type="transmembrane region" description="Helical" evidence="1">
    <location>
        <begin position="35"/>
        <end position="53"/>
    </location>
</feature>
<keyword evidence="1" id="KW-0472">Membrane</keyword>
<dbReference type="KEGG" id="srq:SR187_6960"/>
<reference evidence="2 3" key="1">
    <citation type="journal article" date="2018" name="Genome Biol. Evol.">
        <title>Complete Genome Sequence of Streptococcus ruminantium sp. nov. GUT-187T (=DSM 104980T =JCM 31869T), the Type Strain of S. ruminantium, and Comparison with Genome Sequences of Streptococcus suis Strains.</title>
        <authorList>
            <person name="Tohya M."/>
            <person name="Sekizaki T."/>
            <person name="Miyoshi-Akiyama T."/>
        </authorList>
    </citation>
    <scope>NUCLEOTIDE SEQUENCE [LARGE SCALE GENOMIC DNA]</scope>
    <source>
        <strain evidence="2 3">GUT187T</strain>
    </source>
</reference>
<feature type="transmembrane region" description="Helical" evidence="1">
    <location>
        <begin position="194"/>
        <end position="212"/>
    </location>
</feature>
<protein>
    <submittedName>
        <fullName evidence="2">Uncharacterized protein</fullName>
    </submittedName>
</protein>
<dbReference type="Proteomes" id="UP000269331">
    <property type="component" value="Chromosome"/>
</dbReference>
<evidence type="ECO:0000313" key="2">
    <source>
        <dbReference type="EMBL" id="BBA92996.1"/>
    </source>
</evidence>
<dbReference type="RefSeq" id="WP_120171945.1">
    <property type="nucleotide sequence ID" value="NZ_BCEZ01000063.1"/>
</dbReference>
<feature type="transmembrane region" description="Helical" evidence="1">
    <location>
        <begin position="246"/>
        <end position="270"/>
    </location>
</feature>
<evidence type="ECO:0000256" key="1">
    <source>
        <dbReference type="SAM" id="Phobius"/>
    </source>
</evidence>
<feature type="transmembrane region" description="Helical" evidence="1">
    <location>
        <begin position="65"/>
        <end position="82"/>
    </location>
</feature>
<proteinExistence type="predicted"/>